<dbReference type="InterPro" id="IPR050107">
    <property type="entry name" value="ABC_carbohydrate_import_ATPase"/>
</dbReference>
<evidence type="ECO:0000313" key="8">
    <source>
        <dbReference type="EMBL" id="MDQ0393353.1"/>
    </source>
</evidence>
<dbReference type="PROSITE" id="PS00211">
    <property type="entry name" value="ABC_TRANSPORTER_1"/>
    <property type="match status" value="1"/>
</dbReference>
<gene>
    <name evidence="8" type="ORF">J3R73_003145</name>
</gene>
<keyword evidence="3" id="KW-0762">Sugar transport</keyword>
<organism evidence="8 9">
    <name type="scientific">Labrys monachus</name>
    <dbReference type="NCBI Taxonomy" id="217067"/>
    <lineage>
        <taxon>Bacteria</taxon>
        <taxon>Pseudomonadati</taxon>
        <taxon>Pseudomonadota</taxon>
        <taxon>Alphaproteobacteria</taxon>
        <taxon>Hyphomicrobiales</taxon>
        <taxon>Xanthobacteraceae</taxon>
        <taxon>Labrys</taxon>
    </lineage>
</organism>
<evidence type="ECO:0000259" key="7">
    <source>
        <dbReference type="PROSITE" id="PS50893"/>
    </source>
</evidence>
<evidence type="ECO:0000313" key="9">
    <source>
        <dbReference type="Proteomes" id="UP001237448"/>
    </source>
</evidence>
<dbReference type="Gene3D" id="3.40.50.300">
    <property type="entry name" value="P-loop containing nucleotide triphosphate hydrolases"/>
    <property type="match status" value="2"/>
</dbReference>
<dbReference type="SMART" id="SM00382">
    <property type="entry name" value="AAA"/>
    <property type="match status" value="2"/>
</dbReference>
<evidence type="ECO:0000256" key="5">
    <source>
        <dbReference type="ARBA" id="ARBA00022741"/>
    </source>
</evidence>
<comment type="similarity">
    <text evidence="1">Belongs to the ABC transporter superfamily.</text>
</comment>
<dbReference type="InterPro" id="IPR003439">
    <property type="entry name" value="ABC_transporter-like_ATP-bd"/>
</dbReference>
<accession>A0ABU0FFG5</accession>
<protein>
    <submittedName>
        <fullName evidence="8">Ribose transport system ATP-binding protein</fullName>
    </submittedName>
</protein>
<evidence type="ECO:0000256" key="2">
    <source>
        <dbReference type="ARBA" id="ARBA00022448"/>
    </source>
</evidence>
<reference evidence="8 9" key="1">
    <citation type="submission" date="2023-07" db="EMBL/GenBank/DDBJ databases">
        <title>Genomic Encyclopedia of Type Strains, Phase IV (KMG-IV): sequencing the most valuable type-strain genomes for metagenomic binning, comparative biology and taxonomic classification.</title>
        <authorList>
            <person name="Goeker M."/>
        </authorList>
    </citation>
    <scope>NUCLEOTIDE SEQUENCE [LARGE SCALE GENOMIC DNA]</scope>
    <source>
        <strain evidence="8 9">DSM 5896</strain>
    </source>
</reference>
<dbReference type="Proteomes" id="UP001237448">
    <property type="component" value="Unassembled WGS sequence"/>
</dbReference>
<evidence type="ECO:0000256" key="1">
    <source>
        <dbReference type="ARBA" id="ARBA00005417"/>
    </source>
</evidence>
<dbReference type="GO" id="GO:0005524">
    <property type="term" value="F:ATP binding"/>
    <property type="evidence" value="ECO:0007669"/>
    <property type="project" value="UniProtKB-KW"/>
</dbReference>
<sequence>MTEPLPRRYPGEAPAISIRHLSKRFGSSLVLDDVALDVMPGEVHGLLGQNGSGKSTLIKILAGFHDPEPGAELLMHGENVGLPLPPGAARRLGLAFVHQHLGLVPSLTVLENLLIGDIASKTRWRVDWRREAAKARDTFARFGLTIDPMAKIGDLPQVERALVAIVRAFEDIRTSAKGGQGVLVLDEPTPFLPKVGVDQLFALVRTIVKEGAAVIFVSHDIDEIREITDRATVLRDGHLAGTVVSRNATADRFVELIIGHRVSLHKTATKSLAGRPAAVSAEGVTGAIVRDVSLTVRRGEILGLTGLIGSGFDEIPYLLYGARPGKAGTLVIDGRRLAVSRMSPPAALAARLALLPSDRLGAAGVGSLSIADNMLLPALADFMRWFGLDGAAIGRRAFELGSAYDVRPNRPELTLVSLSGGNAQKALMAKWLQTSPRLLMLDEPTQGVDVGARQQLFAALEHATTQGTSILVASTDYEQLAQICDRVLVFARGRVIQTLEGAAISKDAIAEQCLRSVGAADADSISEATAA</sequence>
<dbReference type="SUPFAM" id="SSF52540">
    <property type="entry name" value="P-loop containing nucleoside triphosphate hydrolases"/>
    <property type="match status" value="2"/>
</dbReference>
<evidence type="ECO:0000256" key="6">
    <source>
        <dbReference type="ARBA" id="ARBA00022840"/>
    </source>
</evidence>
<comment type="caution">
    <text evidence="8">The sequence shown here is derived from an EMBL/GenBank/DDBJ whole genome shotgun (WGS) entry which is preliminary data.</text>
</comment>
<dbReference type="CDD" id="cd03216">
    <property type="entry name" value="ABC_Carb_Monos_I"/>
    <property type="match status" value="1"/>
</dbReference>
<keyword evidence="5" id="KW-0547">Nucleotide-binding</keyword>
<dbReference type="Pfam" id="PF00005">
    <property type="entry name" value="ABC_tran"/>
    <property type="match status" value="2"/>
</dbReference>
<feature type="domain" description="ABC transporter" evidence="7">
    <location>
        <begin position="16"/>
        <end position="517"/>
    </location>
</feature>
<keyword evidence="9" id="KW-1185">Reference proteome</keyword>
<dbReference type="InterPro" id="IPR017871">
    <property type="entry name" value="ABC_transporter-like_CS"/>
</dbReference>
<dbReference type="InterPro" id="IPR003593">
    <property type="entry name" value="AAA+_ATPase"/>
</dbReference>
<dbReference type="RefSeq" id="WP_307428564.1">
    <property type="nucleotide sequence ID" value="NZ_JAUSVK010000001.1"/>
</dbReference>
<evidence type="ECO:0000256" key="3">
    <source>
        <dbReference type="ARBA" id="ARBA00022597"/>
    </source>
</evidence>
<evidence type="ECO:0000256" key="4">
    <source>
        <dbReference type="ARBA" id="ARBA00022737"/>
    </source>
</evidence>
<dbReference type="InterPro" id="IPR027417">
    <property type="entry name" value="P-loop_NTPase"/>
</dbReference>
<keyword evidence="6 8" id="KW-0067">ATP-binding</keyword>
<keyword evidence="4" id="KW-0677">Repeat</keyword>
<dbReference type="PANTHER" id="PTHR43790">
    <property type="entry name" value="CARBOHYDRATE TRANSPORT ATP-BINDING PROTEIN MG119-RELATED"/>
    <property type="match status" value="1"/>
</dbReference>
<dbReference type="PANTHER" id="PTHR43790:SF9">
    <property type="entry name" value="GALACTOFURANOSE TRANSPORTER ATP-BINDING PROTEIN YTFR"/>
    <property type="match status" value="1"/>
</dbReference>
<dbReference type="PROSITE" id="PS50893">
    <property type="entry name" value="ABC_TRANSPORTER_2"/>
    <property type="match status" value="1"/>
</dbReference>
<name>A0ABU0FFG5_9HYPH</name>
<proteinExistence type="inferred from homology"/>
<keyword evidence="2" id="KW-0813">Transport</keyword>
<dbReference type="CDD" id="cd03215">
    <property type="entry name" value="ABC_Carb_Monos_II"/>
    <property type="match status" value="1"/>
</dbReference>
<dbReference type="EMBL" id="JAUSVK010000001">
    <property type="protein sequence ID" value="MDQ0393353.1"/>
    <property type="molecule type" value="Genomic_DNA"/>
</dbReference>